<protein>
    <recommendedName>
        <fullName evidence="5">Gfo/Idh/MocA-like oxidoreductase N-terminal domain-containing protein</fullName>
    </recommendedName>
</protein>
<dbReference type="InterPro" id="IPR004104">
    <property type="entry name" value="Gfo/Idh/MocA-like_OxRdtase_C"/>
</dbReference>
<dbReference type="Gene3D" id="3.40.50.720">
    <property type="entry name" value="NAD(P)-binding Rossmann-like Domain"/>
    <property type="match status" value="1"/>
</dbReference>
<dbReference type="GO" id="GO:0000166">
    <property type="term" value="F:nucleotide binding"/>
    <property type="evidence" value="ECO:0007669"/>
    <property type="project" value="InterPro"/>
</dbReference>
<dbReference type="AlphaFoldDB" id="A0A1G2KRP9"/>
<accession>A0A1G2KRP9</accession>
<dbReference type="Proteomes" id="UP000177811">
    <property type="component" value="Unassembled WGS sequence"/>
</dbReference>
<evidence type="ECO:0008006" key="5">
    <source>
        <dbReference type="Google" id="ProtNLM"/>
    </source>
</evidence>
<dbReference type="Pfam" id="PF01408">
    <property type="entry name" value="GFO_IDH_MocA"/>
    <property type="match status" value="1"/>
</dbReference>
<evidence type="ECO:0000259" key="1">
    <source>
        <dbReference type="Pfam" id="PF01408"/>
    </source>
</evidence>
<evidence type="ECO:0000259" key="2">
    <source>
        <dbReference type="Pfam" id="PF02894"/>
    </source>
</evidence>
<gene>
    <name evidence="3" type="ORF">A3C16_04870</name>
</gene>
<feature type="domain" description="Gfo/Idh/MocA-like oxidoreductase N-terminal" evidence="1">
    <location>
        <begin position="8"/>
        <end position="138"/>
    </location>
</feature>
<dbReference type="Pfam" id="PF02894">
    <property type="entry name" value="GFO_IDH_MocA_C"/>
    <property type="match status" value="1"/>
</dbReference>
<dbReference type="PANTHER" id="PTHR43377">
    <property type="entry name" value="BILIVERDIN REDUCTASE A"/>
    <property type="match status" value="1"/>
</dbReference>
<dbReference type="SUPFAM" id="SSF51735">
    <property type="entry name" value="NAD(P)-binding Rossmann-fold domains"/>
    <property type="match status" value="1"/>
</dbReference>
<proteinExistence type="predicted"/>
<name>A0A1G2KRP9_9BACT</name>
<dbReference type="InterPro" id="IPR000683">
    <property type="entry name" value="Gfo/Idh/MocA-like_OxRdtase_N"/>
</dbReference>
<dbReference type="Gene3D" id="3.30.360.10">
    <property type="entry name" value="Dihydrodipicolinate Reductase, domain 2"/>
    <property type="match status" value="1"/>
</dbReference>
<dbReference type="InterPro" id="IPR036291">
    <property type="entry name" value="NAD(P)-bd_dom_sf"/>
</dbReference>
<dbReference type="PANTHER" id="PTHR43377:SF1">
    <property type="entry name" value="BILIVERDIN REDUCTASE A"/>
    <property type="match status" value="1"/>
</dbReference>
<organism evidence="3 4">
    <name type="scientific">Candidatus Sungbacteria bacterium RIFCSPHIGHO2_02_FULL_51_29</name>
    <dbReference type="NCBI Taxonomy" id="1802273"/>
    <lineage>
        <taxon>Bacteria</taxon>
        <taxon>Candidatus Sungiibacteriota</taxon>
    </lineage>
</organism>
<dbReference type="EMBL" id="MHQL01000045">
    <property type="protein sequence ID" value="OHA02115.1"/>
    <property type="molecule type" value="Genomic_DNA"/>
</dbReference>
<dbReference type="SUPFAM" id="SSF55347">
    <property type="entry name" value="Glyceraldehyde-3-phosphate dehydrogenase-like, C-terminal domain"/>
    <property type="match status" value="1"/>
</dbReference>
<dbReference type="InterPro" id="IPR051450">
    <property type="entry name" value="Gfo/Idh/MocA_Oxidoreductases"/>
</dbReference>
<comment type="caution">
    <text evidence="3">The sequence shown here is derived from an EMBL/GenBank/DDBJ whole genome shotgun (WGS) entry which is preliminary data.</text>
</comment>
<evidence type="ECO:0000313" key="3">
    <source>
        <dbReference type="EMBL" id="OHA02115.1"/>
    </source>
</evidence>
<evidence type="ECO:0000313" key="4">
    <source>
        <dbReference type="Proteomes" id="UP000177811"/>
    </source>
</evidence>
<reference evidence="3 4" key="1">
    <citation type="journal article" date="2016" name="Nat. Commun.">
        <title>Thousands of microbial genomes shed light on interconnected biogeochemical processes in an aquifer system.</title>
        <authorList>
            <person name="Anantharaman K."/>
            <person name="Brown C.T."/>
            <person name="Hug L.A."/>
            <person name="Sharon I."/>
            <person name="Castelle C.J."/>
            <person name="Probst A.J."/>
            <person name="Thomas B.C."/>
            <person name="Singh A."/>
            <person name="Wilkins M.J."/>
            <person name="Karaoz U."/>
            <person name="Brodie E.L."/>
            <person name="Williams K.H."/>
            <person name="Hubbard S.S."/>
            <person name="Banfield J.F."/>
        </authorList>
    </citation>
    <scope>NUCLEOTIDE SEQUENCE [LARGE SCALE GENOMIC DNA]</scope>
</reference>
<feature type="domain" description="Gfo/Idh/MocA-like oxidoreductase C-terminal" evidence="2">
    <location>
        <begin position="172"/>
        <end position="333"/>
    </location>
</feature>
<sequence length="336" mass="38055">MSEKKYKAAVVGTGRIGMLLEQDPKRVKPATHVGLWIAHPRTELVAVCDNDPKKFDVARAMKPGVHTYTDPEELLKTEKPDIVTISTWRDSHYDMMKLALKYHVPAIVLEKPIAEKAEHAREIVEEAKRQGTHLFINHRRRFDPLLYDVRKDIQNGLIGEIMQVSAQYVFGLVTTGTHLIDALRFFLGDVKWVAAFPNAKKHFAPPDDPCIDGFIGFENDVKVAVQSLDMKDYDIFTIDMFGRKGRVTFKNIGRDFEIMHVTDSPEHQGFTELDDKNIEHRGGAVRNQFMFLGDNVIDCLEGRATSLSTGEDSMRALEILLAMQESVRQGGKVIHL</sequence>